<feature type="region of interest" description="Disordered" evidence="1">
    <location>
        <begin position="176"/>
        <end position="203"/>
    </location>
</feature>
<dbReference type="InterPro" id="IPR018309">
    <property type="entry name" value="Tscrpt_reg_PadR_C"/>
</dbReference>
<evidence type="ECO:0000259" key="2">
    <source>
        <dbReference type="Pfam" id="PF03551"/>
    </source>
</evidence>
<dbReference type="InterPro" id="IPR005149">
    <property type="entry name" value="Tscrpt_reg_PadR_N"/>
</dbReference>
<gene>
    <name evidence="4" type="ORF">HKK74_02655</name>
</gene>
<evidence type="ECO:0000313" key="4">
    <source>
        <dbReference type="EMBL" id="MBC6464399.1"/>
    </source>
</evidence>
<feature type="domain" description="Transcription regulator PadR C-terminal" evidence="3">
    <location>
        <begin position="91"/>
        <end position="169"/>
    </location>
</feature>
<dbReference type="SUPFAM" id="SSF46785">
    <property type="entry name" value="Winged helix' DNA-binding domain"/>
    <property type="match status" value="1"/>
</dbReference>
<dbReference type="Pfam" id="PF03551">
    <property type="entry name" value="PadR"/>
    <property type="match status" value="1"/>
</dbReference>
<feature type="domain" description="Transcription regulator PadR N-terminal" evidence="2">
    <location>
        <begin position="7"/>
        <end position="77"/>
    </location>
</feature>
<dbReference type="PANTHER" id="PTHR43252:SF6">
    <property type="entry name" value="NEGATIVE TRANSCRIPTION REGULATOR PADR"/>
    <property type="match status" value="1"/>
</dbReference>
<protein>
    <submittedName>
        <fullName evidence="4">PadR family transcriptional regulator</fullName>
    </submittedName>
</protein>
<comment type="caution">
    <text evidence="4">The sequence shown here is derived from an EMBL/GenBank/DDBJ whole genome shotgun (WGS) entry which is preliminary data.</text>
</comment>
<keyword evidence="5" id="KW-1185">Reference proteome</keyword>
<dbReference type="Proteomes" id="UP000805614">
    <property type="component" value="Unassembled WGS sequence"/>
</dbReference>
<name>A0ABR7LIG6_9ACTN</name>
<reference evidence="4 5" key="1">
    <citation type="submission" date="2020-06" db="EMBL/GenBank/DDBJ databases">
        <title>Actinomadura xiongansis sp. nov., isolated from soil of Baiyangdian.</title>
        <authorList>
            <person name="Zhang X."/>
        </authorList>
    </citation>
    <scope>NUCLEOTIDE SEQUENCE [LARGE SCALE GENOMIC DNA]</scope>
    <source>
        <strain evidence="4 5">HBUM206468</strain>
    </source>
</reference>
<evidence type="ECO:0000259" key="3">
    <source>
        <dbReference type="Pfam" id="PF10400"/>
    </source>
</evidence>
<evidence type="ECO:0000256" key="1">
    <source>
        <dbReference type="SAM" id="MobiDB-lite"/>
    </source>
</evidence>
<dbReference type="EMBL" id="JABVEC010000001">
    <property type="protein sequence ID" value="MBC6464399.1"/>
    <property type="molecule type" value="Genomic_DNA"/>
</dbReference>
<accession>A0ABR7LIG6</accession>
<dbReference type="InterPro" id="IPR036388">
    <property type="entry name" value="WH-like_DNA-bd_sf"/>
</dbReference>
<sequence length="203" mass="22696">MSIRHGLLALLARGPRYGYQLRAEFEASTGSTWPLNIGQVYSTLSRLERDGLTVRVGADEEGRFIYRISPEGAEEVRRWFRTPIARTDRPRDELAIKLAMAVTSPGVDVRDVVQAQRTATLRTLQDLTRLKADGPAVPPEAGERAWRLVLESMIFQAEAEVRWLDHCEAYVLRASTLPEPAPEPTPERSSATETAAAPEETKR</sequence>
<dbReference type="Gene3D" id="1.10.10.10">
    <property type="entry name" value="Winged helix-like DNA-binding domain superfamily/Winged helix DNA-binding domain"/>
    <property type="match status" value="1"/>
</dbReference>
<dbReference type="Gene3D" id="6.10.140.190">
    <property type="match status" value="1"/>
</dbReference>
<dbReference type="Pfam" id="PF10400">
    <property type="entry name" value="Vir_act_alpha_C"/>
    <property type="match status" value="1"/>
</dbReference>
<dbReference type="RefSeq" id="WP_187241321.1">
    <property type="nucleotide sequence ID" value="NZ_BAAAOK010000011.1"/>
</dbReference>
<organism evidence="4 5">
    <name type="scientific">Actinomadura alba</name>
    <dbReference type="NCBI Taxonomy" id="406431"/>
    <lineage>
        <taxon>Bacteria</taxon>
        <taxon>Bacillati</taxon>
        <taxon>Actinomycetota</taxon>
        <taxon>Actinomycetes</taxon>
        <taxon>Streptosporangiales</taxon>
        <taxon>Thermomonosporaceae</taxon>
        <taxon>Actinomadura</taxon>
    </lineage>
</organism>
<dbReference type="InterPro" id="IPR036390">
    <property type="entry name" value="WH_DNA-bd_sf"/>
</dbReference>
<proteinExistence type="predicted"/>
<feature type="compositionally biased region" description="Low complexity" evidence="1">
    <location>
        <begin position="187"/>
        <end position="203"/>
    </location>
</feature>
<evidence type="ECO:0000313" key="5">
    <source>
        <dbReference type="Proteomes" id="UP000805614"/>
    </source>
</evidence>
<dbReference type="PANTHER" id="PTHR43252">
    <property type="entry name" value="TRANSCRIPTIONAL REGULATOR YQJI"/>
    <property type="match status" value="1"/>
</dbReference>